<comment type="caution">
    <text evidence="1">The sequence shown here is derived from an EMBL/GenBank/DDBJ whole genome shotgun (WGS) entry which is preliminary data.</text>
</comment>
<reference evidence="1" key="1">
    <citation type="submission" date="2022-04" db="EMBL/GenBank/DDBJ databases">
        <title>Jade perch genome.</title>
        <authorList>
            <person name="Chao B."/>
        </authorList>
    </citation>
    <scope>NUCLEOTIDE SEQUENCE</scope>
    <source>
        <strain evidence="1">CB-2022</strain>
    </source>
</reference>
<gene>
    <name evidence="1" type="ORF">L3Q82_026836</name>
</gene>
<evidence type="ECO:0000313" key="2">
    <source>
        <dbReference type="Proteomes" id="UP000831701"/>
    </source>
</evidence>
<protein>
    <submittedName>
        <fullName evidence="1">Uncharacterized protein</fullName>
    </submittedName>
</protein>
<evidence type="ECO:0000313" key="1">
    <source>
        <dbReference type="EMBL" id="KAI3368011.1"/>
    </source>
</evidence>
<proteinExistence type="predicted"/>
<name>A0ACB8WJU1_9TELE</name>
<organism evidence="1 2">
    <name type="scientific">Scortum barcoo</name>
    <name type="common">barcoo grunter</name>
    <dbReference type="NCBI Taxonomy" id="214431"/>
    <lineage>
        <taxon>Eukaryota</taxon>
        <taxon>Metazoa</taxon>
        <taxon>Chordata</taxon>
        <taxon>Craniata</taxon>
        <taxon>Vertebrata</taxon>
        <taxon>Euteleostomi</taxon>
        <taxon>Actinopterygii</taxon>
        <taxon>Neopterygii</taxon>
        <taxon>Teleostei</taxon>
        <taxon>Neoteleostei</taxon>
        <taxon>Acanthomorphata</taxon>
        <taxon>Eupercaria</taxon>
        <taxon>Centrarchiformes</taxon>
        <taxon>Terapontoidei</taxon>
        <taxon>Terapontidae</taxon>
        <taxon>Scortum</taxon>
    </lineage>
</organism>
<dbReference type="Proteomes" id="UP000831701">
    <property type="component" value="Chromosome 9"/>
</dbReference>
<accession>A0ACB8WJU1</accession>
<feature type="non-terminal residue" evidence="1">
    <location>
        <position position="1"/>
    </location>
</feature>
<sequence>REECGIEKNLDEPLVNMVIQDSQPFIIVDYKFRKLVKALNPTNILPTRQALKAMVEDRYKESKEKAKAIVSKASASGMWTSVNTDVYLAVTCHFMNASTSLHSVVLGCSIFLRHILLKICQK</sequence>
<dbReference type="EMBL" id="CM041539">
    <property type="protein sequence ID" value="KAI3368011.1"/>
    <property type="molecule type" value="Genomic_DNA"/>
</dbReference>
<keyword evidence="2" id="KW-1185">Reference proteome</keyword>